<dbReference type="InterPro" id="IPR011990">
    <property type="entry name" value="TPR-like_helical_dom_sf"/>
</dbReference>
<dbReference type="SMART" id="SM00421">
    <property type="entry name" value="HTH_LUXR"/>
    <property type="match status" value="1"/>
</dbReference>
<dbReference type="AlphaFoldDB" id="A0A3M2M1G3"/>
<dbReference type="Proteomes" id="UP000282674">
    <property type="component" value="Unassembled WGS sequence"/>
</dbReference>
<sequence>MVFVGRTAELAALDEAFAAPGVTAVLVGGDPGMGKSALVAEFAARHAPRARTVSGDCLELDGLPYAPHVTVARRLVADLGAERVARLVPGGGRRGLARWLPALGRPEPASDPSPGRTALFEDVLALVEAAAADRPLIVVLEDLHWADPSSRDLLTFLVRNLTGANLLLVGTYRPVPDGHPLRAVITALTRSPSVRTVEPAPLGAADLRVLLASRLGHAPAGRVAAEIHRRSAGNPLFAEALADAGPGGTPAPLRDLLLTGFRTLPDASRQVVRALSAAEGPAGIALLGAATDLPEPDLEAALRSAIEQGVLARPDRDCHAFRHDLVRQAVYEDLLPSERARLHLRFGRALHAEPSLASPDRVLPLLAAHWQAAGERERALAACWRAAQAAADMHAYPEQLRMLERALTLLPPDADRSLALSHAAAACLHAGEARRGVELATEALSLVDPPRRRALLLDLRSTLAHRLGEDGLSDLREGAALLPDGPDRARLTSTLANRLFLMAHFDEARTLAHRALEMDGDARVRAWAELTLAALAALSGDLDETATRTAEAERLALASGDATSRCIAIMCEADALHAMGRDERAWERAREGIEAAREHGLARDQGAGLTALSAEALVALGRWPEARAVLTACLDRDPPPLFRTLALTTLGWIELAEGNAEAAASAADEARRNLSATYRGRMFQLRLLDLECAVASDSDARLADVLSALDLPKHPRQVWPLLATAARRTRRHRPRIRALAAELPVVGPVQEAHRLTVLAELGDGPWQRAADAWRALNHPYRLAYSLMRAGAVGEATELTTSLGAAPFASLFASQESPASLTPREVEVLRLVALGFSNRRIGEQLFISGRTAGVHVSNILAKLQVASRTEAAAVAHRLNLVG</sequence>
<dbReference type="Gene3D" id="1.10.10.10">
    <property type="entry name" value="Winged helix-like DNA-binding domain superfamily/Winged helix DNA-binding domain"/>
    <property type="match status" value="1"/>
</dbReference>
<dbReference type="RefSeq" id="WP_122195196.1">
    <property type="nucleotide sequence ID" value="NZ_JBHSKC010000014.1"/>
</dbReference>
<dbReference type="SUPFAM" id="SSF52540">
    <property type="entry name" value="P-loop containing nucleoside triphosphate hydrolases"/>
    <property type="match status" value="1"/>
</dbReference>
<dbReference type="GO" id="GO:0003677">
    <property type="term" value="F:DNA binding"/>
    <property type="evidence" value="ECO:0007669"/>
    <property type="project" value="InterPro"/>
</dbReference>
<proteinExistence type="predicted"/>
<dbReference type="GO" id="GO:0004016">
    <property type="term" value="F:adenylate cyclase activity"/>
    <property type="evidence" value="ECO:0007669"/>
    <property type="project" value="TreeGrafter"/>
</dbReference>
<dbReference type="InterPro" id="IPR027417">
    <property type="entry name" value="P-loop_NTPase"/>
</dbReference>
<dbReference type="CDD" id="cd06170">
    <property type="entry name" value="LuxR_C_like"/>
    <property type="match status" value="1"/>
</dbReference>
<organism evidence="4 5">
    <name type="scientific">Actinomadura harenae</name>
    <dbReference type="NCBI Taxonomy" id="2483351"/>
    <lineage>
        <taxon>Bacteria</taxon>
        <taxon>Bacillati</taxon>
        <taxon>Actinomycetota</taxon>
        <taxon>Actinomycetes</taxon>
        <taxon>Streptosporangiales</taxon>
        <taxon>Thermomonosporaceae</taxon>
        <taxon>Actinomadura</taxon>
    </lineage>
</organism>
<dbReference type="InterPro" id="IPR041664">
    <property type="entry name" value="AAA_16"/>
</dbReference>
<feature type="domain" description="HTH luxR-type" evidence="3">
    <location>
        <begin position="813"/>
        <end position="878"/>
    </location>
</feature>
<evidence type="ECO:0000313" key="4">
    <source>
        <dbReference type="EMBL" id="RMI43457.1"/>
    </source>
</evidence>
<dbReference type="InterPro" id="IPR036388">
    <property type="entry name" value="WH-like_DNA-bd_sf"/>
</dbReference>
<gene>
    <name evidence="4" type="ORF">EBO15_16030</name>
</gene>
<dbReference type="Pfam" id="PF00196">
    <property type="entry name" value="GerE"/>
    <property type="match status" value="1"/>
</dbReference>
<dbReference type="PANTHER" id="PTHR16305">
    <property type="entry name" value="TESTICULAR SOLUBLE ADENYLYL CYCLASE"/>
    <property type="match status" value="1"/>
</dbReference>
<dbReference type="PRINTS" id="PR00038">
    <property type="entry name" value="HTHLUXR"/>
</dbReference>
<keyword evidence="1" id="KW-0547">Nucleotide-binding</keyword>
<protein>
    <submittedName>
        <fullName evidence="4">Helix-turn-helix transcriptional regulator</fullName>
    </submittedName>
</protein>
<dbReference type="SUPFAM" id="SSF46894">
    <property type="entry name" value="C-terminal effector domain of the bipartite response regulators"/>
    <property type="match status" value="1"/>
</dbReference>
<name>A0A3M2M1G3_9ACTN</name>
<dbReference type="GO" id="GO:0005737">
    <property type="term" value="C:cytoplasm"/>
    <property type="evidence" value="ECO:0007669"/>
    <property type="project" value="TreeGrafter"/>
</dbReference>
<evidence type="ECO:0000256" key="2">
    <source>
        <dbReference type="ARBA" id="ARBA00022840"/>
    </source>
</evidence>
<dbReference type="EMBL" id="RFFG01000025">
    <property type="protein sequence ID" value="RMI43457.1"/>
    <property type="molecule type" value="Genomic_DNA"/>
</dbReference>
<dbReference type="GO" id="GO:0006355">
    <property type="term" value="P:regulation of DNA-templated transcription"/>
    <property type="evidence" value="ECO:0007669"/>
    <property type="project" value="InterPro"/>
</dbReference>
<dbReference type="Gene3D" id="1.25.40.10">
    <property type="entry name" value="Tetratricopeptide repeat domain"/>
    <property type="match status" value="1"/>
</dbReference>
<evidence type="ECO:0000259" key="3">
    <source>
        <dbReference type="PROSITE" id="PS50043"/>
    </source>
</evidence>
<dbReference type="InterPro" id="IPR016032">
    <property type="entry name" value="Sig_transdc_resp-reg_C-effctor"/>
</dbReference>
<dbReference type="SUPFAM" id="SSF48452">
    <property type="entry name" value="TPR-like"/>
    <property type="match status" value="1"/>
</dbReference>
<comment type="caution">
    <text evidence="4">The sequence shown here is derived from an EMBL/GenBank/DDBJ whole genome shotgun (WGS) entry which is preliminary data.</text>
</comment>
<dbReference type="GO" id="GO:0005524">
    <property type="term" value="F:ATP binding"/>
    <property type="evidence" value="ECO:0007669"/>
    <property type="project" value="UniProtKB-KW"/>
</dbReference>
<keyword evidence="2" id="KW-0067">ATP-binding</keyword>
<reference evidence="4 5" key="1">
    <citation type="submission" date="2018-10" db="EMBL/GenBank/DDBJ databases">
        <title>Isolation from soil.</title>
        <authorList>
            <person name="Hu J."/>
        </authorList>
    </citation>
    <scope>NUCLEOTIDE SEQUENCE [LARGE SCALE GENOMIC DNA]</scope>
    <source>
        <strain evidence="4 5">NEAU-Ht49</strain>
    </source>
</reference>
<evidence type="ECO:0000256" key="1">
    <source>
        <dbReference type="ARBA" id="ARBA00022741"/>
    </source>
</evidence>
<dbReference type="OrthoDB" id="5378762at2"/>
<keyword evidence="5" id="KW-1185">Reference proteome</keyword>
<dbReference type="Pfam" id="PF13191">
    <property type="entry name" value="AAA_16"/>
    <property type="match status" value="1"/>
</dbReference>
<dbReference type="PANTHER" id="PTHR16305:SF35">
    <property type="entry name" value="TRANSCRIPTIONAL ACTIVATOR DOMAIN"/>
    <property type="match status" value="1"/>
</dbReference>
<accession>A0A3M2M1G3</accession>
<dbReference type="PROSITE" id="PS50043">
    <property type="entry name" value="HTH_LUXR_2"/>
    <property type="match status" value="1"/>
</dbReference>
<dbReference type="InterPro" id="IPR000792">
    <property type="entry name" value="Tscrpt_reg_LuxR_C"/>
</dbReference>
<evidence type="ECO:0000313" key="5">
    <source>
        <dbReference type="Proteomes" id="UP000282674"/>
    </source>
</evidence>